<dbReference type="InterPro" id="IPR010090">
    <property type="entry name" value="Phage_tape_meas"/>
</dbReference>
<keyword evidence="3" id="KW-1133">Transmembrane helix</keyword>
<name>A0ABP9KG39_9ACTN</name>
<evidence type="ECO:0000256" key="1">
    <source>
        <dbReference type="ARBA" id="ARBA00022612"/>
    </source>
</evidence>
<dbReference type="Pfam" id="PF10145">
    <property type="entry name" value="PhageMin_Tail"/>
    <property type="match status" value="1"/>
</dbReference>
<feature type="domain" description="Phage tail tape measure protein" evidence="4">
    <location>
        <begin position="228"/>
        <end position="421"/>
    </location>
</feature>
<keyword evidence="3" id="KW-0812">Transmembrane</keyword>
<feature type="region of interest" description="Disordered" evidence="2">
    <location>
        <begin position="113"/>
        <end position="133"/>
    </location>
</feature>
<protein>
    <recommendedName>
        <fullName evidence="4">Phage tail tape measure protein domain-containing protein</fullName>
    </recommendedName>
</protein>
<organism evidence="5 6">
    <name type="scientific">Streptomyces similanensis</name>
    <dbReference type="NCBI Taxonomy" id="1274988"/>
    <lineage>
        <taxon>Bacteria</taxon>
        <taxon>Bacillati</taxon>
        <taxon>Actinomycetota</taxon>
        <taxon>Actinomycetes</taxon>
        <taxon>Kitasatosporales</taxon>
        <taxon>Streptomycetaceae</taxon>
        <taxon>Streptomyces</taxon>
    </lineage>
</organism>
<keyword evidence="1" id="KW-1188">Viral release from host cell</keyword>
<dbReference type="PANTHER" id="PTHR37813:SF1">
    <property type="entry name" value="FELS-2 PROPHAGE PROTEIN"/>
    <property type="match status" value="1"/>
</dbReference>
<reference evidence="6" key="1">
    <citation type="journal article" date="2019" name="Int. J. Syst. Evol. Microbiol.">
        <title>The Global Catalogue of Microorganisms (GCM) 10K type strain sequencing project: providing services to taxonomists for standard genome sequencing and annotation.</title>
        <authorList>
            <consortium name="The Broad Institute Genomics Platform"/>
            <consortium name="The Broad Institute Genome Sequencing Center for Infectious Disease"/>
            <person name="Wu L."/>
            <person name="Ma J."/>
        </authorList>
    </citation>
    <scope>NUCLEOTIDE SEQUENCE [LARGE SCALE GENOMIC DNA]</scope>
    <source>
        <strain evidence="6">JCM 18410</strain>
    </source>
</reference>
<keyword evidence="3" id="KW-0472">Membrane</keyword>
<evidence type="ECO:0000313" key="6">
    <source>
        <dbReference type="Proteomes" id="UP001500124"/>
    </source>
</evidence>
<proteinExistence type="predicted"/>
<dbReference type="EMBL" id="BAABKC010000044">
    <property type="protein sequence ID" value="GAA5056476.1"/>
    <property type="molecule type" value="Genomic_DNA"/>
</dbReference>
<feature type="transmembrane region" description="Helical" evidence="3">
    <location>
        <begin position="602"/>
        <end position="619"/>
    </location>
</feature>
<feature type="region of interest" description="Disordered" evidence="2">
    <location>
        <begin position="30"/>
        <end position="52"/>
    </location>
</feature>
<dbReference type="PANTHER" id="PTHR37813">
    <property type="entry name" value="FELS-2 PROPHAGE PROTEIN"/>
    <property type="match status" value="1"/>
</dbReference>
<feature type="transmembrane region" description="Helical" evidence="3">
    <location>
        <begin position="531"/>
        <end position="553"/>
    </location>
</feature>
<sequence>MALTVGELAATITVDDRPVTTALRRVEQAMRQSGQQLGDTAERAGQGAGQQLGEGLVRGADGEWRNMRGELVDAVTAAAAEAEAEARRAGVQAGQRFTDGVDQGARQAGNSLAEGVRRGGDEAADAAGDAGEQGGESFLARMRERGQSGMGELGSSFREEFTGKLAMAAVGAAAGVALVEGFGAALEQGQIVAKLGAQLGATGPQAQRYGKIAGRLYTSAVTEDFESAAETIRAVMGAGLIPAGATNAQIESIATKAQDLASTFDVDLTTSAQAAAGMIKNGLAKDSTEAFDLLTKGMQGLGPAGEDLVETFREYSPVFKQAGLSGQTALGLIRQGVQGGWVQDTDKIADAFKELQLRATDGSDGVKDAFKALGLDAKKTGDDIAAGGKRGEEGMDRVLRKLKTLGPDSQEAKQIVSTLFGGPGEDLGAALFALDVGKASKSMDGAAGASQKLGDSLRDNAAAQVEQFKRKASQAFIETLGTKVVPVLSKATGYLSEHKDVAKALAVGVGALGIAFGIAAVSVWAMNSALLANPITWVIVGIAAAVILVIAYWDQIKGATLAAWDWVVAKITGAKDLALLAIGGLASIPGDVARWFGQAKDWALAHLLALVAWLTGLPGRATSAVSSMGAKLAAQASSAWRSFTVATAAKVVAFLSYVSGLPNKIKNALVNMGGLLVGKGKDVVRGLWNGILGMGGWLRSKIIGWAKDVIPGPVAKALGIHSPSRVMRDQIGRWIPRGIVAGIEGEAPAVDRAMRNLVSVPTAGQATARSAAAAGPSRTASSAAAPDVVRIGSDGTALGDLMVSELRKVVASRGGNVQFVLMGKAA</sequence>
<dbReference type="RefSeq" id="WP_345668705.1">
    <property type="nucleotide sequence ID" value="NZ_BAABKC010000044.1"/>
</dbReference>
<evidence type="ECO:0000256" key="3">
    <source>
        <dbReference type="SAM" id="Phobius"/>
    </source>
</evidence>
<evidence type="ECO:0000259" key="4">
    <source>
        <dbReference type="Pfam" id="PF10145"/>
    </source>
</evidence>
<dbReference type="Proteomes" id="UP001500124">
    <property type="component" value="Unassembled WGS sequence"/>
</dbReference>
<evidence type="ECO:0000256" key="2">
    <source>
        <dbReference type="SAM" id="MobiDB-lite"/>
    </source>
</evidence>
<feature type="transmembrane region" description="Helical" evidence="3">
    <location>
        <begin position="639"/>
        <end position="658"/>
    </location>
</feature>
<keyword evidence="6" id="KW-1185">Reference proteome</keyword>
<gene>
    <name evidence="5" type="ORF">GCM10023336_29300</name>
</gene>
<accession>A0ABP9KG39</accession>
<evidence type="ECO:0000313" key="5">
    <source>
        <dbReference type="EMBL" id="GAA5056476.1"/>
    </source>
</evidence>
<comment type="caution">
    <text evidence="5">The sequence shown here is derived from an EMBL/GenBank/DDBJ whole genome shotgun (WGS) entry which is preliminary data.</text>
</comment>
<feature type="transmembrane region" description="Helical" evidence="3">
    <location>
        <begin position="504"/>
        <end position="525"/>
    </location>
</feature>